<organism evidence="4 5">
    <name type="scientific">Rhodococcus daqingensis</name>
    <dbReference type="NCBI Taxonomy" id="2479363"/>
    <lineage>
        <taxon>Bacteria</taxon>
        <taxon>Bacillati</taxon>
        <taxon>Actinomycetota</taxon>
        <taxon>Actinomycetes</taxon>
        <taxon>Mycobacteriales</taxon>
        <taxon>Nocardiaceae</taxon>
        <taxon>Rhodococcus</taxon>
    </lineage>
</organism>
<dbReference type="InterPro" id="IPR003870">
    <property type="entry name" value="DUF222"/>
</dbReference>
<evidence type="ECO:0000259" key="3">
    <source>
        <dbReference type="SMART" id="SM00507"/>
    </source>
</evidence>
<keyword evidence="5" id="KW-1185">Reference proteome</keyword>
<gene>
    <name evidence="4" type="ORF">ACFQS9_23995</name>
</gene>
<comment type="similarity">
    <text evidence="1">Belongs to the Rv1128c/1148c/1588c/1702c/1945/3466 family.</text>
</comment>
<dbReference type="InterPro" id="IPR002711">
    <property type="entry name" value="HNH"/>
</dbReference>
<accession>A0ABW2S4V4</accession>
<proteinExistence type="inferred from homology"/>
<dbReference type="CDD" id="cd00085">
    <property type="entry name" value="HNHc"/>
    <property type="match status" value="1"/>
</dbReference>
<dbReference type="InterPro" id="IPR003615">
    <property type="entry name" value="HNH_nuc"/>
</dbReference>
<reference evidence="5" key="1">
    <citation type="journal article" date="2019" name="Int. J. Syst. Evol. Microbiol.">
        <title>The Global Catalogue of Microorganisms (GCM) 10K type strain sequencing project: providing services to taxonomists for standard genome sequencing and annotation.</title>
        <authorList>
            <consortium name="The Broad Institute Genomics Platform"/>
            <consortium name="The Broad Institute Genome Sequencing Center for Infectious Disease"/>
            <person name="Wu L."/>
            <person name="Ma J."/>
        </authorList>
    </citation>
    <scope>NUCLEOTIDE SEQUENCE [LARGE SCALE GENOMIC DNA]</scope>
    <source>
        <strain evidence="5">ICMP 19430</strain>
    </source>
</reference>
<feature type="region of interest" description="Disordered" evidence="2">
    <location>
        <begin position="1"/>
        <end position="40"/>
    </location>
</feature>
<evidence type="ECO:0000256" key="2">
    <source>
        <dbReference type="SAM" id="MobiDB-lite"/>
    </source>
</evidence>
<evidence type="ECO:0000313" key="5">
    <source>
        <dbReference type="Proteomes" id="UP001596484"/>
    </source>
</evidence>
<sequence>MRTESHSPRSPTARYEPAGSNTSRPAIQVGNPVHEPRTAAKRRADALEDIIRGHLDAGRGPTEGGERPHVTITIDLDALVAALSVAAKEPATGSWGTNGWDYHSGTAYGPGAPASMPWLGPISPSIPPRLSCDAMVTAILVDSNRTPLDVGRTARIIPSRIRRALIARGCGCAFPGCGRPAEWTEGHHIWHWAKGGPTTLSNLVLLCRKHHTIIHKSTGT</sequence>
<dbReference type="SMART" id="SM00507">
    <property type="entry name" value="HNHc"/>
    <property type="match status" value="1"/>
</dbReference>
<evidence type="ECO:0000313" key="4">
    <source>
        <dbReference type="EMBL" id="MFC7450962.1"/>
    </source>
</evidence>
<feature type="domain" description="HNH nuclease" evidence="3">
    <location>
        <begin position="160"/>
        <end position="212"/>
    </location>
</feature>
<protein>
    <submittedName>
        <fullName evidence="4">DUF222 domain-containing protein</fullName>
    </submittedName>
</protein>
<comment type="caution">
    <text evidence="4">The sequence shown here is derived from an EMBL/GenBank/DDBJ whole genome shotgun (WGS) entry which is preliminary data.</text>
</comment>
<dbReference type="Pfam" id="PF01844">
    <property type="entry name" value="HNH"/>
    <property type="match status" value="1"/>
</dbReference>
<dbReference type="Pfam" id="PF02720">
    <property type="entry name" value="DUF222"/>
    <property type="match status" value="1"/>
</dbReference>
<dbReference type="RefSeq" id="WP_378409127.1">
    <property type="nucleotide sequence ID" value="NZ_JBHTCS010000029.1"/>
</dbReference>
<dbReference type="EMBL" id="JBHTCS010000029">
    <property type="protein sequence ID" value="MFC7450962.1"/>
    <property type="molecule type" value="Genomic_DNA"/>
</dbReference>
<name>A0ABW2S4V4_9NOCA</name>
<dbReference type="Proteomes" id="UP001596484">
    <property type="component" value="Unassembled WGS sequence"/>
</dbReference>
<evidence type="ECO:0000256" key="1">
    <source>
        <dbReference type="ARBA" id="ARBA00023450"/>
    </source>
</evidence>
<dbReference type="Gene3D" id="1.10.30.50">
    <property type="match status" value="1"/>
</dbReference>